<evidence type="ECO:0000313" key="5">
    <source>
        <dbReference type="Proteomes" id="UP000035579"/>
    </source>
</evidence>
<evidence type="ECO:0000256" key="2">
    <source>
        <dbReference type="SAM" id="SignalP"/>
    </source>
</evidence>
<evidence type="ECO:0000313" key="4">
    <source>
        <dbReference type="EMBL" id="REG29495.1"/>
    </source>
</evidence>
<reference evidence="4 6" key="2">
    <citation type="submission" date="2018-08" db="EMBL/GenBank/DDBJ databases">
        <title>Genomic Encyclopedia of Archaeal and Bacterial Type Strains, Phase II (KMG-II): from individual species to whole genera.</title>
        <authorList>
            <person name="Goeker M."/>
        </authorList>
    </citation>
    <scope>NUCLEOTIDE SEQUENCE [LARGE SCALE GENOMIC DNA]</scope>
    <source>
        <strain evidence="4 6">DSM 2261</strain>
    </source>
</reference>
<evidence type="ECO:0000313" key="3">
    <source>
        <dbReference type="EMBL" id="AKJ07742.1"/>
    </source>
</evidence>
<dbReference type="InterPro" id="IPR036465">
    <property type="entry name" value="vWFA_dom_sf"/>
</dbReference>
<dbReference type="Proteomes" id="UP000256345">
    <property type="component" value="Unassembled WGS sequence"/>
</dbReference>
<feature type="region of interest" description="Disordered" evidence="1">
    <location>
        <begin position="475"/>
        <end position="499"/>
    </location>
</feature>
<keyword evidence="2" id="KW-0732">Signal</keyword>
<sequence>MNARSHLRRLSATALLLTSALAASATPEDPGAKAACCQLTTSLAAEALRGQDITGDERFFMSEGTPPNVHFLIDTSASMRELPQVQEGNHEAFFAAGDGCSNPDLLAMQAANGWNPSTAYPVPDADHPGLFRDDKFYAYMFWEDLNAPASQWNTKEEVCAYQHPASADPTRALYNACLACMETKGFYKRPGATGSRPGTDPRRYTYAFSGRFLNFNPPKYVTAKAVLKGILRDMRQVRVGLSYFDADNTAHGALLSMPQGPTCEQLSADSRAFDTVRPSYLAAVDALRFKAATPLAESLLNVGQYFSSSNAVYTDLFGFDSSFLKSGFQNASLSRPERSWCWGCQATSIVIVTDGEPSADEHVPAGTLEALNGGAVECPASEPCPEDALHKLDDVAKLLATKDLQSSSPAVVGDFDTGGRQSLTVHAIGFGINANILKNAARVGGGLYYQANDGAGLKQALEDIISNVNRRSTSFSAASTSGGQLGSASGTLVPRLRPGRDRDEPWRGYLYRYKLASELLLGCKAALASSGSDPADLNHDKDCDDVHLMDMDGDAVVENEVGDFVKLRDRLVPAKPFWEAGQKLKPSAAASQRWKTRDIYTLVDNGGPSGGPDGRLDSHDTPVAFTEAHAPLLREFLGIGASGCTVAGEKLGPDDCARAVIRYYRGADVLNSDRTRRDFDRPFLLHDIFHSAPQGVEPPMPREFCGFSTQCLQTLYAGRTGQKSYTEAGTGRTRDAYDEYVARHEQRDRVVLVGSNGGMLHAFHNGTRTGKDPLTGLPKHDEGTGEELWAFIPPDLLPRLLPKLGQHGWFVDGTPMVREVWLDGVGTSGDAVADGKKQASEFRTVAVVGTGTGGVHRFALDVTALVKSPGAGQPGRPPTQKGDFLWMWPQPCDALALQLGESDGHFAPRPPPIGPVALADADGPWRVAGKPAREEWVVFFNGGYDRSQNRGRGLAMVDMKTGETLWSFFHGDGSARSEHLRHPFAASVAMMDIGGELSSKPDGDLLFDTATVADYGGQVWTVRFWQPGERPAAGGKVANWFAARAFQVKAPDTVASPGADTVRPAFSYMTSNTVQADTGFLRTFVGTGDRYNLAESGGTTCRLSNPLGCAQLGCRASQTVTVQRGGSTLWSANTTYEGYQYTPSTPTPATEGGTCGSTKVSLAWDYDAANGCTASSSGRLEYTCDASGCRVTKDDWAPVAATKPLPATSVNRFYGFWSYGVKKARTFDTAAAATAYEAGMLTEDSLVDVSQFGADGRVTAGEKEAGSLEAGWYVRYGAPREQTGSGTSIVNGCVLWNSFEPGASGGMCAASAGHSARVYQAGFVGGAAHCAEGFSTVAGTAGGRTWKRFEERSVLAAPADPVPQRGLETVDILLNEPGTGPRRVGVSLENEALQSLYQLELDRSGHDCRHEATRCE</sequence>
<gene>
    <name evidence="3" type="ORF">AA314_09368</name>
    <name evidence="4" type="ORF">ATI61_107191</name>
</gene>
<dbReference type="EMBL" id="CP011509">
    <property type="protein sequence ID" value="AKJ07742.1"/>
    <property type="molecule type" value="Genomic_DNA"/>
</dbReference>
<organism evidence="3 5">
    <name type="scientific">Archangium gephyra</name>
    <dbReference type="NCBI Taxonomy" id="48"/>
    <lineage>
        <taxon>Bacteria</taxon>
        <taxon>Pseudomonadati</taxon>
        <taxon>Myxococcota</taxon>
        <taxon>Myxococcia</taxon>
        <taxon>Myxococcales</taxon>
        <taxon>Cystobacterineae</taxon>
        <taxon>Archangiaceae</taxon>
        <taxon>Archangium</taxon>
    </lineage>
</organism>
<name>A0AAC8TIY1_9BACT</name>
<feature type="chain" id="PRO_5042163743" evidence="2">
    <location>
        <begin position="26"/>
        <end position="1416"/>
    </location>
</feature>
<feature type="signal peptide" evidence="2">
    <location>
        <begin position="1"/>
        <end position="25"/>
    </location>
</feature>
<reference evidence="3 5" key="1">
    <citation type="submission" date="2015-05" db="EMBL/GenBank/DDBJ databases">
        <title>Genome assembly of Archangium gephyra DSM 2261.</title>
        <authorList>
            <person name="Sharma G."/>
            <person name="Subramanian S."/>
        </authorList>
    </citation>
    <scope>NUCLEOTIDE SEQUENCE [LARGE SCALE GENOMIC DNA]</scope>
    <source>
        <strain evidence="3 5">DSM 2261</strain>
    </source>
</reference>
<dbReference type="Proteomes" id="UP000035579">
    <property type="component" value="Chromosome"/>
</dbReference>
<proteinExistence type="predicted"/>
<evidence type="ECO:0000313" key="6">
    <source>
        <dbReference type="Proteomes" id="UP000256345"/>
    </source>
</evidence>
<accession>A0AAC8TIY1</accession>
<protein>
    <submittedName>
        <fullName evidence="3">Type IV fimbrial biogenesis protein PilY1</fullName>
    </submittedName>
    <submittedName>
        <fullName evidence="4">Type IV pilus assembly protein PilY1</fullName>
    </submittedName>
</protein>
<dbReference type="RefSeq" id="WP_047860687.1">
    <property type="nucleotide sequence ID" value="NZ_CP011509.1"/>
</dbReference>
<dbReference type="KEGG" id="age:AA314_09368"/>
<dbReference type="EMBL" id="QUMU01000007">
    <property type="protein sequence ID" value="REG29495.1"/>
    <property type="molecule type" value="Genomic_DNA"/>
</dbReference>
<dbReference type="Gene3D" id="3.40.50.410">
    <property type="entry name" value="von Willebrand factor, type A domain"/>
    <property type="match status" value="1"/>
</dbReference>
<evidence type="ECO:0000256" key="1">
    <source>
        <dbReference type="SAM" id="MobiDB-lite"/>
    </source>
</evidence>
<keyword evidence="6" id="KW-1185">Reference proteome</keyword>